<feature type="transmembrane region" description="Helical" evidence="8">
    <location>
        <begin position="409"/>
        <end position="427"/>
    </location>
</feature>
<dbReference type="GO" id="GO:0005886">
    <property type="term" value="C:plasma membrane"/>
    <property type="evidence" value="ECO:0007669"/>
    <property type="project" value="UniProtKB-SubCell"/>
</dbReference>
<keyword evidence="11" id="KW-1185">Reference proteome</keyword>
<proteinExistence type="inferred from homology"/>
<dbReference type="GO" id="GO:0022857">
    <property type="term" value="F:transmembrane transporter activity"/>
    <property type="evidence" value="ECO:0007669"/>
    <property type="project" value="InterPro"/>
</dbReference>
<evidence type="ECO:0000256" key="4">
    <source>
        <dbReference type="ARBA" id="ARBA00022475"/>
    </source>
</evidence>
<feature type="transmembrane region" description="Helical" evidence="8">
    <location>
        <begin position="367"/>
        <end position="388"/>
    </location>
</feature>
<dbReference type="EMBL" id="WSEL01000003">
    <property type="protein sequence ID" value="MVQ28544.1"/>
    <property type="molecule type" value="Genomic_DNA"/>
</dbReference>
<feature type="transmembrane region" description="Helical" evidence="8">
    <location>
        <begin position="113"/>
        <end position="135"/>
    </location>
</feature>
<name>A0A6N8IP29_9BURK</name>
<keyword evidence="4" id="KW-1003">Cell membrane</keyword>
<dbReference type="PROSITE" id="PS50850">
    <property type="entry name" value="MFS"/>
    <property type="match status" value="1"/>
</dbReference>
<dbReference type="InterPro" id="IPR036259">
    <property type="entry name" value="MFS_trans_sf"/>
</dbReference>
<evidence type="ECO:0000256" key="2">
    <source>
        <dbReference type="ARBA" id="ARBA00008537"/>
    </source>
</evidence>
<feature type="transmembrane region" description="Helical" evidence="8">
    <location>
        <begin position="486"/>
        <end position="503"/>
    </location>
</feature>
<keyword evidence="7 8" id="KW-0472">Membrane</keyword>
<feature type="transmembrane region" description="Helical" evidence="8">
    <location>
        <begin position="60"/>
        <end position="79"/>
    </location>
</feature>
<feature type="transmembrane region" description="Helical" evidence="8">
    <location>
        <begin position="239"/>
        <end position="258"/>
    </location>
</feature>
<feature type="transmembrane region" description="Helical" evidence="8">
    <location>
        <begin position="278"/>
        <end position="301"/>
    </location>
</feature>
<feature type="domain" description="Major facilitator superfamily (MFS) profile" evidence="9">
    <location>
        <begin position="22"/>
        <end position="509"/>
    </location>
</feature>
<evidence type="ECO:0000256" key="8">
    <source>
        <dbReference type="SAM" id="Phobius"/>
    </source>
</evidence>
<feature type="transmembrane region" description="Helical" evidence="8">
    <location>
        <begin position="313"/>
        <end position="331"/>
    </location>
</feature>
<dbReference type="PANTHER" id="PTHR42718:SF9">
    <property type="entry name" value="MAJOR FACILITATOR SUPERFAMILY MULTIDRUG TRANSPORTER MFSC"/>
    <property type="match status" value="1"/>
</dbReference>
<evidence type="ECO:0000259" key="9">
    <source>
        <dbReference type="PROSITE" id="PS50850"/>
    </source>
</evidence>
<protein>
    <submittedName>
        <fullName evidence="10">DHA2 family efflux MFS transporter permease subunit</fullName>
    </submittedName>
</protein>
<evidence type="ECO:0000256" key="3">
    <source>
        <dbReference type="ARBA" id="ARBA00022448"/>
    </source>
</evidence>
<dbReference type="AlphaFoldDB" id="A0A6N8IP29"/>
<keyword evidence="3" id="KW-0813">Transport</keyword>
<evidence type="ECO:0000313" key="11">
    <source>
        <dbReference type="Proteomes" id="UP000469385"/>
    </source>
</evidence>
<feature type="transmembrane region" description="Helical" evidence="8">
    <location>
        <begin position="176"/>
        <end position="196"/>
    </location>
</feature>
<evidence type="ECO:0000256" key="1">
    <source>
        <dbReference type="ARBA" id="ARBA00004651"/>
    </source>
</evidence>
<dbReference type="Pfam" id="PF07690">
    <property type="entry name" value="MFS_1"/>
    <property type="match status" value="1"/>
</dbReference>
<dbReference type="NCBIfam" id="TIGR00711">
    <property type="entry name" value="efflux_EmrB"/>
    <property type="match status" value="1"/>
</dbReference>
<reference evidence="10 11" key="1">
    <citation type="submission" date="2019-12" db="EMBL/GenBank/DDBJ databases">
        <authorList>
            <person name="Huq M.A."/>
        </authorList>
    </citation>
    <scope>NUCLEOTIDE SEQUENCE [LARGE SCALE GENOMIC DNA]</scope>
    <source>
        <strain evidence="10 11">MAH-25</strain>
    </source>
</reference>
<feature type="transmembrane region" description="Helical" evidence="8">
    <location>
        <begin position="343"/>
        <end position="361"/>
    </location>
</feature>
<feature type="transmembrane region" description="Helical" evidence="8">
    <location>
        <begin position="86"/>
        <end position="107"/>
    </location>
</feature>
<evidence type="ECO:0000256" key="5">
    <source>
        <dbReference type="ARBA" id="ARBA00022692"/>
    </source>
</evidence>
<keyword evidence="6 8" id="KW-1133">Transmembrane helix</keyword>
<accession>A0A6N8IP29</accession>
<feature type="transmembrane region" description="Helical" evidence="8">
    <location>
        <begin position="142"/>
        <end position="164"/>
    </location>
</feature>
<feature type="transmembrane region" description="Helical" evidence="8">
    <location>
        <begin position="208"/>
        <end position="227"/>
    </location>
</feature>
<dbReference type="SUPFAM" id="SSF103473">
    <property type="entry name" value="MFS general substrate transporter"/>
    <property type="match status" value="1"/>
</dbReference>
<sequence>MAGAAGAPLAHPPLEGAARLWGTVALSAATFMNVLDTSIANVSLPAIAGDLGVSPNQGTWVITSFAVANAIAVPLTGWLSQRFGQVRLFVASVLLFVAASWLCGLAPNMTMLIAFRALQGFVAGPMIPLSQSLLLASYPRALAGLAMAMWAMTTLVAPVLGPLLGGWITDNINWPWIFYINIPVGLVAATASWGIYRQRESVTRQLPIDKVGLALLVVWIAALQMVLDLGKENDWFHSPLIVALTVVAVVGFAFFLVWELTDEHPVVELRLFARRNFWAGTLSVSIAYGLFFGNVVLLPLWLQQFMGYTATDAGMVMAPVGLLAIVLSPLVGKTVAKVDPRRYATFAFIVFALVLWMRSHFNTSADFRTILVPTIIQGVAMAFFFIPLSTITLSGLTPDRMPAASGLTNFVRITAGAMGTSIATTLWESRAALHHTHLAEAVNPSNSAVQAALGGLQAGGLSAEQALAQVNRLADQQAFTMAATDLFWISAALFLALIPLVWLTRRPQGAGAGADAAAGAH</sequence>
<evidence type="ECO:0000256" key="7">
    <source>
        <dbReference type="ARBA" id="ARBA00023136"/>
    </source>
</evidence>
<dbReference type="PANTHER" id="PTHR42718">
    <property type="entry name" value="MAJOR FACILITATOR SUPERFAMILY MULTIDRUG TRANSPORTER MFSC"/>
    <property type="match status" value="1"/>
</dbReference>
<dbReference type="InterPro" id="IPR011701">
    <property type="entry name" value="MFS"/>
</dbReference>
<dbReference type="InterPro" id="IPR004638">
    <property type="entry name" value="EmrB-like"/>
</dbReference>
<dbReference type="RefSeq" id="WP_157396638.1">
    <property type="nucleotide sequence ID" value="NZ_WSEL01000003.1"/>
</dbReference>
<organism evidence="10 11">
    <name type="scientific">Ramlibacter pinisoli</name>
    <dbReference type="NCBI Taxonomy" id="2682844"/>
    <lineage>
        <taxon>Bacteria</taxon>
        <taxon>Pseudomonadati</taxon>
        <taxon>Pseudomonadota</taxon>
        <taxon>Betaproteobacteria</taxon>
        <taxon>Burkholderiales</taxon>
        <taxon>Comamonadaceae</taxon>
        <taxon>Ramlibacter</taxon>
    </lineage>
</organism>
<dbReference type="Gene3D" id="1.20.1720.10">
    <property type="entry name" value="Multidrug resistance protein D"/>
    <property type="match status" value="1"/>
</dbReference>
<gene>
    <name evidence="10" type="ORF">GON04_03750</name>
</gene>
<dbReference type="CDD" id="cd17503">
    <property type="entry name" value="MFS_LmrB_MDR_like"/>
    <property type="match status" value="1"/>
</dbReference>
<keyword evidence="5 8" id="KW-0812">Transmembrane</keyword>
<comment type="caution">
    <text evidence="10">The sequence shown here is derived from an EMBL/GenBank/DDBJ whole genome shotgun (WGS) entry which is preliminary data.</text>
</comment>
<dbReference type="Gene3D" id="1.20.1250.20">
    <property type="entry name" value="MFS general substrate transporter like domains"/>
    <property type="match status" value="1"/>
</dbReference>
<evidence type="ECO:0000313" key="10">
    <source>
        <dbReference type="EMBL" id="MVQ28544.1"/>
    </source>
</evidence>
<comment type="similarity">
    <text evidence="2">Belongs to the major facilitator superfamily. EmrB family.</text>
</comment>
<comment type="subcellular location">
    <subcellularLocation>
        <location evidence="1">Cell membrane</location>
        <topology evidence="1">Multi-pass membrane protein</topology>
    </subcellularLocation>
</comment>
<evidence type="ECO:0000256" key="6">
    <source>
        <dbReference type="ARBA" id="ARBA00022989"/>
    </source>
</evidence>
<dbReference type="InterPro" id="IPR020846">
    <property type="entry name" value="MFS_dom"/>
</dbReference>
<dbReference type="Proteomes" id="UP000469385">
    <property type="component" value="Unassembled WGS sequence"/>
</dbReference>